<dbReference type="PANTHER" id="PTHR42792">
    <property type="entry name" value="FLAGELLIN"/>
    <property type="match status" value="1"/>
</dbReference>
<evidence type="ECO:0000259" key="8">
    <source>
        <dbReference type="Pfam" id="PF00700"/>
    </source>
</evidence>
<dbReference type="InterPro" id="IPR046358">
    <property type="entry name" value="Flagellin_C"/>
</dbReference>
<evidence type="ECO:0000313" key="10">
    <source>
        <dbReference type="Proteomes" id="UP001139971"/>
    </source>
</evidence>
<dbReference type="EMBL" id="JAOVZO020000014">
    <property type="protein sequence ID" value="MDC8012852.1"/>
    <property type="molecule type" value="Genomic_DNA"/>
</dbReference>
<keyword evidence="9" id="KW-0966">Cell projection</keyword>
<dbReference type="GO" id="GO:0071973">
    <property type="term" value="P:bacterial-type flagellum-dependent cell motility"/>
    <property type="evidence" value="ECO:0007669"/>
    <property type="project" value="InterPro"/>
</dbReference>
<evidence type="ECO:0000256" key="3">
    <source>
        <dbReference type="ARBA" id="ARBA00005709"/>
    </source>
</evidence>
<evidence type="ECO:0000313" key="9">
    <source>
        <dbReference type="EMBL" id="MDC8012852.1"/>
    </source>
</evidence>
<comment type="similarity">
    <text evidence="3">Belongs to the bacterial flagellin family.</text>
</comment>
<dbReference type="Proteomes" id="UP001139971">
    <property type="component" value="Unassembled WGS sequence"/>
</dbReference>
<keyword evidence="9" id="KW-0969">Cilium</keyword>
<dbReference type="AlphaFoldDB" id="A0A9X4BJ41"/>
<proteinExistence type="inferred from homology"/>
<protein>
    <submittedName>
        <fullName evidence="9">Flagellar hook-associated protein FlgL</fullName>
    </submittedName>
</protein>
<evidence type="ECO:0000259" key="7">
    <source>
        <dbReference type="Pfam" id="PF00669"/>
    </source>
</evidence>
<evidence type="ECO:0000256" key="4">
    <source>
        <dbReference type="ARBA" id="ARBA00022525"/>
    </source>
</evidence>
<keyword evidence="5" id="KW-0975">Bacterial flagellum</keyword>
<organism evidence="9 10">
    <name type="scientific">Tahibacter soli</name>
    <dbReference type="NCBI Taxonomy" id="2983605"/>
    <lineage>
        <taxon>Bacteria</taxon>
        <taxon>Pseudomonadati</taxon>
        <taxon>Pseudomonadota</taxon>
        <taxon>Gammaproteobacteria</taxon>
        <taxon>Lysobacterales</taxon>
        <taxon>Rhodanobacteraceae</taxon>
        <taxon>Tahibacter</taxon>
    </lineage>
</organism>
<dbReference type="GO" id="GO:0009424">
    <property type="term" value="C:bacterial-type flagellum hook"/>
    <property type="evidence" value="ECO:0007669"/>
    <property type="project" value="InterPro"/>
</dbReference>
<dbReference type="RefSeq" id="WP_263545270.1">
    <property type="nucleotide sequence ID" value="NZ_JAOVZO020000014.1"/>
</dbReference>
<dbReference type="GO" id="GO:0005576">
    <property type="term" value="C:extracellular region"/>
    <property type="evidence" value="ECO:0007669"/>
    <property type="project" value="UniProtKB-SubCell"/>
</dbReference>
<dbReference type="SUPFAM" id="SSF64518">
    <property type="entry name" value="Phase 1 flagellin"/>
    <property type="match status" value="1"/>
</dbReference>
<keyword evidence="6" id="KW-0175">Coiled coil</keyword>
<dbReference type="InterPro" id="IPR001029">
    <property type="entry name" value="Flagellin_N"/>
</dbReference>
<comment type="subcellular location">
    <subcellularLocation>
        <location evidence="1">Bacterial flagellum</location>
    </subcellularLocation>
    <subcellularLocation>
        <location evidence="2">Secreted</location>
    </subcellularLocation>
</comment>
<evidence type="ECO:0000256" key="1">
    <source>
        <dbReference type="ARBA" id="ARBA00004365"/>
    </source>
</evidence>
<evidence type="ECO:0000256" key="2">
    <source>
        <dbReference type="ARBA" id="ARBA00004613"/>
    </source>
</evidence>
<feature type="domain" description="Flagellin C-terminal" evidence="8">
    <location>
        <begin position="316"/>
        <end position="397"/>
    </location>
</feature>
<keyword evidence="9" id="KW-0282">Flagellum</keyword>
<dbReference type="InterPro" id="IPR001492">
    <property type="entry name" value="Flagellin"/>
</dbReference>
<gene>
    <name evidence="9" type="primary">flgL</name>
    <name evidence="9" type="ORF">OD750_009875</name>
</gene>
<evidence type="ECO:0000256" key="5">
    <source>
        <dbReference type="ARBA" id="ARBA00023143"/>
    </source>
</evidence>
<dbReference type="PANTHER" id="PTHR42792:SF1">
    <property type="entry name" value="FLAGELLAR HOOK-ASSOCIATED PROTEIN 3"/>
    <property type="match status" value="1"/>
</dbReference>
<evidence type="ECO:0000256" key="6">
    <source>
        <dbReference type="SAM" id="Coils"/>
    </source>
</evidence>
<feature type="domain" description="Flagellin N-terminal" evidence="7">
    <location>
        <begin position="16"/>
        <end position="140"/>
    </location>
</feature>
<dbReference type="Pfam" id="PF00700">
    <property type="entry name" value="Flagellin_C"/>
    <property type="match status" value="1"/>
</dbReference>
<dbReference type="NCBIfam" id="TIGR02550">
    <property type="entry name" value="flagell_flgL"/>
    <property type="match status" value="1"/>
</dbReference>
<reference evidence="9" key="1">
    <citation type="submission" date="2023-02" db="EMBL/GenBank/DDBJ databases">
        <title>Tahibacter soli sp. nov. isolated from soil.</title>
        <authorList>
            <person name="Baek J.H."/>
            <person name="Lee J.K."/>
            <person name="Choi D.G."/>
            <person name="Jeon C.O."/>
        </authorList>
    </citation>
    <scope>NUCLEOTIDE SEQUENCE</scope>
    <source>
        <strain evidence="9">BL</strain>
    </source>
</reference>
<feature type="coiled-coil region" evidence="6">
    <location>
        <begin position="54"/>
        <end position="81"/>
    </location>
</feature>
<name>A0A9X4BJ41_9GAMM</name>
<keyword evidence="10" id="KW-1185">Reference proteome</keyword>
<dbReference type="InterPro" id="IPR013384">
    <property type="entry name" value="Flagell_FlgL"/>
</dbReference>
<keyword evidence="4" id="KW-0964">Secreted</keyword>
<sequence>MNLRIATSTLYDQGVAAMLRRQAEIARTQSELTGGSRIGRAGDDPLAAGLAVSLDRAQARLAQFGENAQALEQRLGMAENALSGFTSRLTQVRELALRASNDTLSPADRQVIAGQLRDQYDALVALANSGDGTGRYLFGGGQDADPPFVRGVAVTYAGDDLRRSVDVGPDTALADVPPGSDVFQRIPTGNGTFAVRAAAGNTGSATLASTGTSSTGSWDGGSYRLRFDGAGGYAVLDGAGATVASGSYTPGAAMAFKGVQVTINGQPGTGDEFSVRAAPPQDAFATVKSLADAIDASGGAVLSAAGRNAVFAGLEDLEQAQQHVTSARASIGGRLAALDAAADERSANALALSGTLSQLRETDYAEAASRLSQQLVGLQAAQQTFVKVQNASLFDFLR</sequence>
<dbReference type="Pfam" id="PF00669">
    <property type="entry name" value="Flagellin_N"/>
    <property type="match status" value="1"/>
</dbReference>
<dbReference type="Gene3D" id="1.20.1330.10">
    <property type="entry name" value="f41 fragment of flagellin, N-terminal domain"/>
    <property type="match status" value="1"/>
</dbReference>
<comment type="caution">
    <text evidence="9">The sequence shown here is derived from an EMBL/GenBank/DDBJ whole genome shotgun (WGS) entry which is preliminary data.</text>
</comment>
<accession>A0A9X4BJ41</accession>
<dbReference type="GO" id="GO:0005198">
    <property type="term" value="F:structural molecule activity"/>
    <property type="evidence" value="ECO:0007669"/>
    <property type="project" value="InterPro"/>
</dbReference>